<evidence type="ECO:0000313" key="2">
    <source>
        <dbReference type="Proteomes" id="UP000053599"/>
    </source>
</evidence>
<dbReference type="OrthoDB" id="4157504at2759"/>
<name>A0A0D1ZFS9_9EURO</name>
<protein>
    <submittedName>
        <fullName evidence="1">Uncharacterized protein</fullName>
    </submittedName>
</protein>
<gene>
    <name evidence="1" type="ORF">PV11_01280</name>
</gene>
<dbReference type="EMBL" id="KN846951">
    <property type="protein sequence ID" value="KIV85603.1"/>
    <property type="molecule type" value="Genomic_DNA"/>
</dbReference>
<reference evidence="1 2" key="1">
    <citation type="submission" date="2015-01" db="EMBL/GenBank/DDBJ databases">
        <title>The Genome Sequence of Exophiala sideris CBS121828.</title>
        <authorList>
            <consortium name="The Broad Institute Genomics Platform"/>
            <person name="Cuomo C."/>
            <person name="de Hoog S."/>
            <person name="Gorbushina A."/>
            <person name="Stielow B."/>
            <person name="Teixiera M."/>
            <person name="Abouelleil A."/>
            <person name="Chapman S.B."/>
            <person name="Priest M."/>
            <person name="Young S.K."/>
            <person name="Wortman J."/>
            <person name="Nusbaum C."/>
            <person name="Birren B."/>
        </authorList>
    </citation>
    <scope>NUCLEOTIDE SEQUENCE [LARGE SCALE GENOMIC DNA]</scope>
    <source>
        <strain evidence="1 2">CBS 121828</strain>
    </source>
</reference>
<dbReference type="HOGENOM" id="CLU_609709_0_0_1"/>
<sequence length="412" mass="44970">MSTPTVQVIGISAAEESLSSLKALSQSQRLRLHGRISIFNQDNSFDQVTIRLQGAIRTKIGSQVAVEHLSSSTKILSNLDFKPAYSASRNQIEEQHLDFTCPMPNVLCKSSHCAAFDGFIPSMSLTGNTYVTQVTAISNRHLVPGRCDVVYWLEAEFLQSASTQVVRKIACPVDVSSLQTPLEAEVASEGHSSVVERIAKPHARALRLINSHSRPEVNVNIPKKLGYVLSDSSRLATGCRSLSIPVSINLKVPPHAHRQAQAQIDSLECSVKAQWYTRKTFTTGPSAVESTVDSATVSTQRLSPVLPPLYNSTSEKDAVYTTQMELNLLLPESATGPSVSTDLLHVSYTLDLAMKFELTGSDGAKSGYKVDFSLPVTLRTAQPESVISGRHFDPLLGYVEEDVHYAPPPYVY</sequence>
<evidence type="ECO:0000313" key="1">
    <source>
        <dbReference type="EMBL" id="KIV85603.1"/>
    </source>
</evidence>
<accession>A0A0D1ZFS9</accession>
<organism evidence="1 2">
    <name type="scientific">Exophiala sideris</name>
    <dbReference type="NCBI Taxonomy" id="1016849"/>
    <lineage>
        <taxon>Eukaryota</taxon>
        <taxon>Fungi</taxon>
        <taxon>Dikarya</taxon>
        <taxon>Ascomycota</taxon>
        <taxon>Pezizomycotina</taxon>
        <taxon>Eurotiomycetes</taxon>
        <taxon>Chaetothyriomycetidae</taxon>
        <taxon>Chaetothyriales</taxon>
        <taxon>Herpotrichiellaceae</taxon>
        <taxon>Exophiala</taxon>
    </lineage>
</organism>
<proteinExistence type="predicted"/>
<dbReference type="AlphaFoldDB" id="A0A0D1ZFS9"/>
<dbReference type="Proteomes" id="UP000053599">
    <property type="component" value="Unassembled WGS sequence"/>
</dbReference>